<evidence type="ECO:0000259" key="7">
    <source>
        <dbReference type="Pfam" id="PF03016"/>
    </source>
</evidence>
<dbReference type="AlphaFoldDB" id="A0A811MIU8"/>
<dbReference type="Pfam" id="PF03016">
    <property type="entry name" value="Exostosin_GT47"/>
    <property type="match status" value="1"/>
</dbReference>
<organism evidence="8 9">
    <name type="scientific">Miscanthus lutarioriparius</name>
    <dbReference type="NCBI Taxonomy" id="422564"/>
    <lineage>
        <taxon>Eukaryota</taxon>
        <taxon>Viridiplantae</taxon>
        <taxon>Streptophyta</taxon>
        <taxon>Embryophyta</taxon>
        <taxon>Tracheophyta</taxon>
        <taxon>Spermatophyta</taxon>
        <taxon>Magnoliopsida</taxon>
        <taxon>Liliopsida</taxon>
        <taxon>Poales</taxon>
        <taxon>Poaceae</taxon>
        <taxon>PACMAD clade</taxon>
        <taxon>Panicoideae</taxon>
        <taxon>Andropogonodae</taxon>
        <taxon>Andropogoneae</taxon>
        <taxon>Saccharinae</taxon>
        <taxon>Miscanthus</taxon>
    </lineage>
</organism>
<feature type="domain" description="Exostosin GT47" evidence="7">
    <location>
        <begin position="107"/>
        <end position="446"/>
    </location>
</feature>
<feature type="region of interest" description="Disordered" evidence="6">
    <location>
        <begin position="74"/>
        <end position="101"/>
    </location>
</feature>
<evidence type="ECO:0000256" key="5">
    <source>
        <dbReference type="ARBA" id="ARBA00023034"/>
    </source>
</evidence>
<keyword evidence="5" id="KW-0333">Golgi apparatus</keyword>
<evidence type="ECO:0000256" key="4">
    <source>
        <dbReference type="ARBA" id="ARBA00022968"/>
    </source>
</evidence>
<comment type="similarity">
    <text evidence="2">Belongs to the glycosyltransferase 47 family.</text>
</comment>
<dbReference type="PANTHER" id="PTHR11062:SF260">
    <property type="entry name" value="XYLOGLUCAN GALACTOSYLTRANSFERASE GT15-RELATED"/>
    <property type="match status" value="1"/>
</dbReference>
<dbReference type="OrthoDB" id="1924787at2759"/>
<evidence type="ECO:0000256" key="6">
    <source>
        <dbReference type="SAM" id="MobiDB-lite"/>
    </source>
</evidence>
<dbReference type="Proteomes" id="UP000604825">
    <property type="component" value="Unassembled WGS sequence"/>
</dbReference>
<evidence type="ECO:0000256" key="3">
    <source>
        <dbReference type="ARBA" id="ARBA00022676"/>
    </source>
</evidence>
<dbReference type="InterPro" id="IPR004263">
    <property type="entry name" value="Exostosin"/>
</dbReference>
<feature type="region of interest" description="Disordered" evidence="6">
    <location>
        <begin position="1"/>
        <end position="22"/>
    </location>
</feature>
<dbReference type="GO" id="GO:0016757">
    <property type="term" value="F:glycosyltransferase activity"/>
    <property type="evidence" value="ECO:0007669"/>
    <property type="project" value="UniProtKB-KW"/>
</dbReference>
<comment type="caution">
    <text evidence="8">The sequence shown here is derived from an EMBL/GenBank/DDBJ whole genome shotgun (WGS) entry which is preliminary data.</text>
</comment>
<keyword evidence="4" id="KW-0735">Signal-anchor</keyword>
<proteinExistence type="inferred from homology"/>
<reference evidence="8" key="1">
    <citation type="submission" date="2020-10" db="EMBL/GenBank/DDBJ databases">
        <authorList>
            <person name="Han B."/>
            <person name="Lu T."/>
            <person name="Zhao Q."/>
            <person name="Huang X."/>
            <person name="Zhao Y."/>
        </authorList>
    </citation>
    <scope>NUCLEOTIDE SEQUENCE</scope>
</reference>
<keyword evidence="4" id="KW-0812">Transmembrane</keyword>
<accession>A0A811MIU8</accession>
<keyword evidence="9" id="KW-1185">Reference proteome</keyword>
<evidence type="ECO:0000256" key="1">
    <source>
        <dbReference type="ARBA" id="ARBA00004323"/>
    </source>
</evidence>
<keyword evidence="3" id="KW-0328">Glycosyltransferase</keyword>
<evidence type="ECO:0000313" key="9">
    <source>
        <dbReference type="Proteomes" id="UP000604825"/>
    </source>
</evidence>
<gene>
    <name evidence="8" type="ORF">NCGR_LOCUS3094</name>
</gene>
<comment type="subcellular location">
    <subcellularLocation>
        <location evidence="1">Golgi apparatus membrane</location>
        <topology evidence="1">Single-pass type II membrane protein</topology>
    </subcellularLocation>
</comment>
<dbReference type="PANTHER" id="PTHR11062">
    <property type="entry name" value="EXOSTOSIN HEPARAN SULFATE GLYCOSYLTRANSFERASE -RELATED"/>
    <property type="match status" value="1"/>
</dbReference>
<name>A0A811MIU8_9POAL</name>
<protein>
    <recommendedName>
        <fullName evidence="7">Exostosin GT47 domain-containing protein</fullName>
    </recommendedName>
</protein>
<sequence length="541" mass="59879">MKPTTNQKNAGEGTDKPDGGTGTWVVLQPSRIVKIVMISTAFWALVLYYMQNGDGGVASVLFKPSAFSLPLLPSVTSGQSPRPEHQHAGLGQAPPPPPPPPMVLADRCRGRYVYMYDLPPRFNDDLVRDCRNLQIWMDMCPYMVNCGMGPAMGDEGGAFSGSGWFATDQFSLDIIFHGRMKGYECLTDDPSLAAAVYVPFYAALDGGRYQWNSTSMRDALSLDLVEWLARRPEWRAMGGRDHFLVAGRTAVDFSRNSDLDHEWGDKLLNFPAVENMTALVLETNQWKPKQKRNLAVPYPTYFHPESAADVVAWQEKVRSTEREWLFSFAGGPRPGNTETVRAEIIQQCGASSRCRLFHCGAGANDCSSPGGVMRVFESSSFCLQPRGDTLTRRSTFDAILAGCIPVFFHPGSAYTQYTAHLPKDPNSYSVLIMHTDVTGRNVSIEDTLSNISPAAVKAMREEVIRLIPRLVYADPRSRRVDFTDAFDLAMDAVIDRWPSGGAAWPVARTSAAATTMRQSGQRHLSFSFNLLLITHGYGKIH</sequence>
<dbReference type="EMBL" id="CAJGYO010000001">
    <property type="protein sequence ID" value="CAD6205261.1"/>
    <property type="molecule type" value="Genomic_DNA"/>
</dbReference>
<dbReference type="GO" id="GO:0000139">
    <property type="term" value="C:Golgi membrane"/>
    <property type="evidence" value="ECO:0007669"/>
    <property type="project" value="UniProtKB-SubCell"/>
</dbReference>
<dbReference type="InterPro" id="IPR040911">
    <property type="entry name" value="Exostosin_GT47"/>
</dbReference>
<keyword evidence="3" id="KW-0808">Transferase</keyword>
<evidence type="ECO:0000313" key="8">
    <source>
        <dbReference type="EMBL" id="CAD6205261.1"/>
    </source>
</evidence>
<evidence type="ECO:0000256" key="2">
    <source>
        <dbReference type="ARBA" id="ARBA00010271"/>
    </source>
</evidence>